<accession>A0ABD0P4S1</accession>
<gene>
    <name evidence="1" type="ORF">M9458_033689</name>
</gene>
<evidence type="ECO:0000313" key="1">
    <source>
        <dbReference type="EMBL" id="KAL0169093.1"/>
    </source>
</evidence>
<dbReference type="Proteomes" id="UP001529510">
    <property type="component" value="Unassembled WGS sequence"/>
</dbReference>
<protein>
    <submittedName>
        <fullName evidence="1">Uncharacterized protein</fullName>
    </submittedName>
</protein>
<dbReference type="AlphaFoldDB" id="A0ABD0P4S1"/>
<comment type="caution">
    <text evidence="1">The sequence shown here is derived from an EMBL/GenBank/DDBJ whole genome shotgun (WGS) entry which is preliminary data.</text>
</comment>
<organism evidence="1 2">
    <name type="scientific">Cirrhinus mrigala</name>
    <name type="common">Mrigala</name>
    <dbReference type="NCBI Taxonomy" id="683832"/>
    <lineage>
        <taxon>Eukaryota</taxon>
        <taxon>Metazoa</taxon>
        <taxon>Chordata</taxon>
        <taxon>Craniata</taxon>
        <taxon>Vertebrata</taxon>
        <taxon>Euteleostomi</taxon>
        <taxon>Actinopterygii</taxon>
        <taxon>Neopterygii</taxon>
        <taxon>Teleostei</taxon>
        <taxon>Ostariophysi</taxon>
        <taxon>Cypriniformes</taxon>
        <taxon>Cyprinidae</taxon>
        <taxon>Labeoninae</taxon>
        <taxon>Labeonini</taxon>
        <taxon>Cirrhinus</taxon>
    </lineage>
</organism>
<feature type="non-terminal residue" evidence="1">
    <location>
        <position position="95"/>
    </location>
</feature>
<proteinExistence type="predicted"/>
<name>A0ABD0P4S1_CIRMR</name>
<sequence length="95" mass="10704">MTSLVKEMEKSNKLSAVIDMGDVIGVLQIQAENETEDFHYSTDQNVMNILDCQSDLETDSPWSVMIPSEAFDKARLERNGSAFVGVLWFKNMGKK</sequence>
<evidence type="ECO:0000313" key="2">
    <source>
        <dbReference type="Proteomes" id="UP001529510"/>
    </source>
</evidence>
<dbReference type="EMBL" id="JAMKFB020000017">
    <property type="protein sequence ID" value="KAL0169093.1"/>
    <property type="molecule type" value="Genomic_DNA"/>
</dbReference>
<reference evidence="1 2" key="1">
    <citation type="submission" date="2024-05" db="EMBL/GenBank/DDBJ databases">
        <title>Genome sequencing and assembly of Indian major carp, Cirrhinus mrigala (Hamilton, 1822).</title>
        <authorList>
            <person name="Mohindra V."/>
            <person name="Chowdhury L.M."/>
            <person name="Lal K."/>
            <person name="Jena J.K."/>
        </authorList>
    </citation>
    <scope>NUCLEOTIDE SEQUENCE [LARGE SCALE GENOMIC DNA]</scope>
    <source>
        <strain evidence="1">CM1030</strain>
        <tissue evidence="1">Blood</tissue>
    </source>
</reference>
<keyword evidence="2" id="KW-1185">Reference proteome</keyword>